<sequence>MGDAGPTLVSPPPSMMLATHPTPHSMANAGLLSPPSSAVAISPMPTPGGNPPNMLGLHPPPFMLPPGPAPTAPTPTFPIAPLINGAIVFATPPRPISDADIDPSLRTPSVGSTETGSWLFIAGQHTNATSSNSFLHYTSPSLTCDAYEDSNKLVNIFGQAVGGIITFNKQQVQKLNQDYEDAKRQREDALEDVRHAREALAEQVDRSVILETLIQQVMNGTLSPSDLKIPNAASK</sequence>
<reference evidence="2" key="1">
    <citation type="submission" date="2020-07" db="EMBL/GenBank/DDBJ databases">
        <authorList>
            <person name="Nieuwenhuis M."/>
            <person name="Van De Peppel L.J.J."/>
        </authorList>
    </citation>
    <scope>NUCLEOTIDE SEQUENCE</scope>
    <source>
        <strain evidence="2">AP01</strain>
        <tissue evidence="2">Mycelium</tissue>
    </source>
</reference>
<name>A0A9P7G3F9_9AGAR</name>
<accession>A0A9P7G3F9</accession>
<keyword evidence="3" id="KW-1185">Reference proteome</keyword>
<evidence type="ECO:0000313" key="2">
    <source>
        <dbReference type="EMBL" id="KAG5642336.1"/>
    </source>
</evidence>
<organism evidence="2 3">
    <name type="scientific">Asterophora parasitica</name>
    <dbReference type="NCBI Taxonomy" id="117018"/>
    <lineage>
        <taxon>Eukaryota</taxon>
        <taxon>Fungi</taxon>
        <taxon>Dikarya</taxon>
        <taxon>Basidiomycota</taxon>
        <taxon>Agaricomycotina</taxon>
        <taxon>Agaricomycetes</taxon>
        <taxon>Agaricomycetidae</taxon>
        <taxon>Agaricales</taxon>
        <taxon>Tricholomatineae</taxon>
        <taxon>Lyophyllaceae</taxon>
        <taxon>Asterophora</taxon>
    </lineage>
</organism>
<comment type="caution">
    <text evidence="2">The sequence shown here is derived from an EMBL/GenBank/DDBJ whole genome shotgun (WGS) entry which is preliminary data.</text>
</comment>
<dbReference type="EMBL" id="JABCKV010000194">
    <property type="protein sequence ID" value="KAG5642336.1"/>
    <property type="molecule type" value="Genomic_DNA"/>
</dbReference>
<keyword evidence="1" id="KW-0175">Coiled coil</keyword>
<protein>
    <submittedName>
        <fullName evidence="2">Uncharacterized protein</fullName>
    </submittedName>
</protein>
<reference evidence="2" key="2">
    <citation type="submission" date="2021-10" db="EMBL/GenBank/DDBJ databases">
        <title>Phylogenomics reveals ancestral predisposition of the termite-cultivated fungus Termitomyces towards a domesticated lifestyle.</title>
        <authorList>
            <person name="Auxier B."/>
            <person name="Grum-Grzhimaylo A."/>
            <person name="Cardenas M.E."/>
            <person name="Lodge J.D."/>
            <person name="Laessoe T."/>
            <person name="Pedersen O."/>
            <person name="Smith M.E."/>
            <person name="Kuyper T.W."/>
            <person name="Franco-Molano E.A."/>
            <person name="Baroni T.J."/>
            <person name="Aanen D.K."/>
        </authorList>
    </citation>
    <scope>NUCLEOTIDE SEQUENCE</scope>
    <source>
        <strain evidence="2">AP01</strain>
        <tissue evidence="2">Mycelium</tissue>
    </source>
</reference>
<proteinExistence type="predicted"/>
<dbReference type="Proteomes" id="UP000775547">
    <property type="component" value="Unassembled WGS sequence"/>
</dbReference>
<dbReference type="OrthoDB" id="3060861at2759"/>
<gene>
    <name evidence="2" type="ORF">DXG03_002984</name>
</gene>
<dbReference type="AlphaFoldDB" id="A0A9P7G3F9"/>
<evidence type="ECO:0000256" key="1">
    <source>
        <dbReference type="SAM" id="Coils"/>
    </source>
</evidence>
<evidence type="ECO:0000313" key="3">
    <source>
        <dbReference type="Proteomes" id="UP000775547"/>
    </source>
</evidence>
<feature type="coiled-coil region" evidence="1">
    <location>
        <begin position="165"/>
        <end position="199"/>
    </location>
</feature>